<dbReference type="Pfam" id="PF00172">
    <property type="entry name" value="Zn_clus"/>
    <property type="match status" value="1"/>
</dbReference>
<dbReference type="InterPro" id="IPR052400">
    <property type="entry name" value="Zn2-C6_fungal_TF"/>
</dbReference>
<feature type="region of interest" description="Disordered" evidence="2">
    <location>
        <begin position="89"/>
        <end position="133"/>
    </location>
</feature>
<dbReference type="GO" id="GO:0008270">
    <property type="term" value="F:zinc ion binding"/>
    <property type="evidence" value="ECO:0007669"/>
    <property type="project" value="InterPro"/>
</dbReference>
<comment type="caution">
    <text evidence="4">The sequence shown here is derived from an EMBL/GenBank/DDBJ whole genome shotgun (WGS) entry which is preliminary data.</text>
</comment>
<keyword evidence="1" id="KW-0539">Nucleus</keyword>
<dbReference type="GO" id="GO:0000981">
    <property type="term" value="F:DNA-binding transcription factor activity, RNA polymerase II-specific"/>
    <property type="evidence" value="ECO:0007669"/>
    <property type="project" value="InterPro"/>
</dbReference>
<dbReference type="Gene3D" id="4.10.240.10">
    <property type="entry name" value="Zn(2)-C6 fungal-type DNA-binding domain"/>
    <property type="match status" value="1"/>
</dbReference>
<dbReference type="PRINTS" id="PR00755">
    <property type="entry name" value="AFLATOXINBRP"/>
</dbReference>
<dbReference type="PROSITE" id="PS00463">
    <property type="entry name" value="ZN2_CY6_FUNGAL_1"/>
    <property type="match status" value="1"/>
</dbReference>
<sequence length="473" mass="52929">MSGLPSPLGVKTETASDEQMTDVSNVTVKSDSRSPTTLQYPAGYFRRTHKKSRTGCKTCKARKIKCDERKPACLNCIGHGVECPFLTASSQAGSGQSSSTTPTPKPAPPTPPVVTSPPAFAASNMRPTPPPSEVNDDLPLLELELLHNFSMHTYSTLAADSRVCDFWRVTVVEIGLRCDYIMRAVLAVSALHLGYHRPDKRDVYTAHAIMLHQKASRSAMKFMAQANIEKDDAVNLFLFSMLTVYFALASPRRLRSDGSFFIGITEAGFPDWTYLIHGAKSLSNVLGDKQGHDTVLRPFLEYGQGRWKAVKVKRDEGQQVPELLGDLRHHIQESVHEDTNESLLKTYMHAIDELELSLIARQDPESPRDVLDAMLWLWEVSHSLVPLLKVPTQEAVAIFAHFCILLKHHESQWWLQGWGDHLISRAYDILDEKHRPWIAWPMREVGWTAHAPTSTSGFVPINQPSPGYKQGFI</sequence>
<accession>A0AAN6MYT9</accession>
<dbReference type="InterPro" id="IPR001138">
    <property type="entry name" value="Zn2Cys6_DnaBD"/>
</dbReference>
<gene>
    <name evidence="4" type="ORF">QBC46DRAFT_346009</name>
</gene>
<dbReference type="CDD" id="cd00067">
    <property type="entry name" value="GAL4"/>
    <property type="match status" value="1"/>
</dbReference>
<feature type="domain" description="Zn(2)-C6 fungal-type" evidence="3">
    <location>
        <begin position="55"/>
        <end position="85"/>
    </location>
</feature>
<dbReference type="PANTHER" id="PTHR47657">
    <property type="entry name" value="STEROL REGULATORY ELEMENT-BINDING PROTEIN ECM22"/>
    <property type="match status" value="1"/>
</dbReference>
<name>A0AAN6MYT9_9PEZI</name>
<feature type="compositionally biased region" description="Pro residues" evidence="2">
    <location>
        <begin position="103"/>
        <end position="115"/>
    </location>
</feature>
<evidence type="ECO:0000256" key="2">
    <source>
        <dbReference type="SAM" id="MobiDB-lite"/>
    </source>
</evidence>
<dbReference type="Proteomes" id="UP001303473">
    <property type="component" value="Unassembled WGS sequence"/>
</dbReference>
<proteinExistence type="predicted"/>
<dbReference type="SUPFAM" id="SSF57701">
    <property type="entry name" value="Zn2/Cys6 DNA-binding domain"/>
    <property type="match status" value="1"/>
</dbReference>
<dbReference type="PROSITE" id="PS50048">
    <property type="entry name" value="ZN2_CY6_FUNGAL_2"/>
    <property type="match status" value="1"/>
</dbReference>
<reference evidence="5" key="1">
    <citation type="journal article" date="2023" name="Mol. Phylogenet. Evol.">
        <title>Genome-scale phylogeny and comparative genomics of the fungal order Sordariales.</title>
        <authorList>
            <person name="Hensen N."/>
            <person name="Bonometti L."/>
            <person name="Westerberg I."/>
            <person name="Brannstrom I.O."/>
            <person name="Guillou S."/>
            <person name="Cros-Aarteil S."/>
            <person name="Calhoun S."/>
            <person name="Haridas S."/>
            <person name="Kuo A."/>
            <person name="Mondo S."/>
            <person name="Pangilinan J."/>
            <person name="Riley R."/>
            <person name="LaButti K."/>
            <person name="Andreopoulos B."/>
            <person name="Lipzen A."/>
            <person name="Chen C."/>
            <person name="Yan M."/>
            <person name="Daum C."/>
            <person name="Ng V."/>
            <person name="Clum A."/>
            <person name="Steindorff A."/>
            <person name="Ohm R.A."/>
            <person name="Martin F."/>
            <person name="Silar P."/>
            <person name="Natvig D.O."/>
            <person name="Lalanne C."/>
            <person name="Gautier V."/>
            <person name="Ament-Velasquez S.L."/>
            <person name="Kruys A."/>
            <person name="Hutchinson M.I."/>
            <person name="Powell A.J."/>
            <person name="Barry K."/>
            <person name="Miller A.N."/>
            <person name="Grigoriev I.V."/>
            <person name="Debuchy R."/>
            <person name="Gladieux P."/>
            <person name="Hiltunen Thoren M."/>
            <person name="Johannesson H."/>
        </authorList>
    </citation>
    <scope>NUCLEOTIDE SEQUENCE [LARGE SCALE GENOMIC DNA]</scope>
    <source>
        <strain evidence="5">CBS 340.73</strain>
    </source>
</reference>
<feature type="compositionally biased region" description="Low complexity" evidence="2">
    <location>
        <begin position="89"/>
        <end position="102"/>
    </location>
</feature>
<dbReference type="AlphaFoldDB" id="A0AAN6MYT9"/>
<organism evidence="4 5">
    <name type="scientific">Diplogelasinospora grovesii</name>
    <dbReference type="NCBI Taxonomy" id="303347"/>
    <lineage>
        <taxon>Eukaryota</taxon>
        <taxon>Fungi</taxon>
        <taxon>Dikarya</taxon>
        <taxon>Ascomycota</taxon>
        <taxon>Pezizomycotina</taxon>
        <taxon>Sordariomycetes</taxon>
        <taxon>Sordariomycetidae</taxon>
        <taxon>Sordariales</taxon>
        <taxon>Diplogelasinosporaceae</taxon>
        <taxon>Diplogelasinospora</taxon>
    </lineage>
</organism>
<dbReference type="PANTHER" id="PTHR47657:SF7">
    <property type="entry name" value="STEROL REGULATORY ELEMENT-BINDING PROTEIN ECM22"/>
    <property type="match status" value="1"/>
</dbReference>
<evidence type="ECO:0000256" key="1">
    <source>
        <dbReference type="ARBA" id="ARBA00023242"/>
    </source>
</evidence>
<evidence type="ECO:0000259" key="3">
    <source>
        <dbReference type="PROSITE" id="PS50048"/>
    </source>
</evidence>
<protein>
    <submittedName>
        <fullName evidence="4">Transcription factor</fullName>
    </submittedName>
</protein>
<dbReference type="EMBL" id="MU853896">
    <property type="protein sequence ID" value="KAK3936055.1"/>
    <property type="molecule type" value="Genomic_DNA"/>
</dbReference>
<dbReference type="SMART" id="SM00066">
    <property type="entry name" value="GAL4"/>
    <property type="match status" value="1"/>
</dbReference>
<keyword evidence="5" id="KW-1185">Reference proteome</keyword>
<dbReference type="InterPro" id="IPR036864">
    <property type="entry name" value="Zn2-C6_fun-type_DNA-bd_sf"/>
</dbReference>
<evidence type="ECO:0000313" key="5">
    <source>
        <dbReference type="Proteomes" id="UP001303473"/>
    </source>
</evidence>
<feature type="compositionally biased region" description="Polar residues" evidence="2">
    <location>
        <begin position="21"/>
        <end position="39"/>
    </location>
</feature>
<evidence type="ECO:0000313" key="4">
    <source>
        <dbReference type="EMBL" id="KAK3936055.1"/>
    </source>
</evidence>
<feature type="region of interest" description="Disordered" evidence="2">
    <location>
        <begin position="1"/>
        <end position="39"/>
    </location>
</feature>